<dbReference type="RefSeq" id="XP_019028221.1">
    <property type="nucleotide sequence ID" value="XM_019179799.1"/>
</dbReference>
<dbReference type="EC" id="2.7.7.48" evidence="1"/>
<organism evidence="3 4">
    <name type="scientific">Cryptococcus wingfieldii CBS 7118</name>
    <dbReference type="NCBI Taxonomy" id="1295528"/>
    <lineage>
        <taxon>Eukaryota</taxon>
        <taxon>Fungi</taxon>
        <taxon>Dikarya</taxon>
        <taxon>Basidiomycota</taxon>
        <taxon>Agaricomycotina</taxon>
        <taxon>Tremellomycetes</taxon>
        <taxon>Tremellales</taxon>
        <taxon>Cryptococcaceae</taxon>
        <taxon>Cryptococcus</taxon>
    </lineage>
</organism>
<gene>
    <name evidence="3" type="ORF">L198_07817</name>
</gene>
<evidence type="ECO:0000256" key="1">
    <source>
        <dbReference type="RuleBase" id="RU363098"/>
    </source>
</evidence>
<evidence type="ECO:0000313" key="4">
    <source>
        <dbReference type="Proteomes" id="UP000094819"/>
    </source>
</evidence>
<dbReference type="OrthoDB" id="6513042at2759"/>
<dbReference type="GO" id="GO:0003968">
    <property type="term" value="F:RNA-directed RNA polymerase activity"/>
    <property type="evidence" value="ECO:0007669"/>
    <property type="project" value="UniProtKB-KW"/>
</dbReference>
<comment type="similarity">
    <text evidence="1">Belongs to the RdRP family.</text>
</comment>
<dbReference type="Pfam" id="PF05183">
    <property type="entry name" value="RdRP"/>
    <property type="match status" value="1"/>
</dbReference>
<accession>A0A1E3HVG8</accession>
<protein>
    <recommendedName>
        <fullName evidence="1">RNA-dependent RNA polymerase</fullName>
        <ecNumber evidence="1">2.7.7.48</ecNumber>
    </recommendedName>
</protein>
<keyword evidence="1" id="KW-0808">Transferase</keyword>
<reference evidence="3 4" key="1">
    <citation type="submission" date="2016-06" db="EMBL/GenBank/DDBJ databases">
        <title>Evolution of pathogenesis and genome organization in the Tremellales.</title>
        <authorList>
            <person name="Cuomo C."/>
            <person name="Litvintseva A."/>
            <person name="Heitman J."/>
            <person name="Chen Y."/>
            <person name="Sun S."/>
            <person name="Springer D."/>
            <person name="Dromer F."/>
            <person name="Young S."/>
            <person name="Zeng Q."/>
            <person name="Chapman S."/>
            <person name="Gujja S."/>
            <person name="Saif S."/>
            <person name="Birren B."/>
        </authorList>
    </citation>
    <scope>NUCLEOTIDE SEQUENCE [LARGE SCALE GENOMIC DNA]</scope>
    <source>
        <strain evidence="3 4">CBS 7118</strain>
    </source>
</reference>
<dbReference type="EMBL" id="AWGH01000043">
    <property type="protein sequence ID" value="ODN80317.1"/>
    <property type="molecule type" value="Genomic_DNA"/>
</dbReference>
<dbReference type="GO" id="GO:0003723">
    <property type="term" value="F:RNA binding"/>
    <property type="evidence" value="ECO:0007669"/>
    <property type="project" value="UniProtKB-KW"/>
</dbReference>
<keyword evidence="1" id="KW-0694">RNA-binding</keyword>
<evidence type="ECO:0000259" key="2">
    <source>
        <dbReference type="Pfam" id="PF05183"/>
    </source>
</evidence>
<keyword evidence="1" id="KW-0696">RNA-directed RNA polymerase</keyword>
<comment type="caution">
    <text evidence="3">The sequence shown here is derived from an EMBL/GenBank/DDBJ whole genome shotgun (WGS) entry which is preliminary data.</text>
</comment>
<dbReference type="GeneID" id="30197028"/>
<sequence>MTKKSTTTHLLVPLPSTTPESSNICSSKTANSIPASYSHLATLSSANGLAAAYATAHDNLLFNIVQVAQAWYTGQVVTTAGWSYHLNGRIFTDGVGIAGKLVLHERQGLNLNPSVIQFRLGGAKGVLANWPQLVGDEEIRLRPSLIKITADLDDLNVIRIAKNTKSPS</sequence>
<proteinExistence type="inferred from homology"/>
<keyword evidence="1" id="KW-0548">Nucleotidyltransferase</keyword>
<feature type="domain" description="RDRP core" evidence="2">
    <location>
        <begin position="89"/>
        <end position="165"/>
    </location>
</feature>
<dbReference type="AlphaFoldDB" id="A0A1E3HVG8"/>
<dbReference type="Proteomes" id="UP000094819">
    <property type="component" value="Unassembled WGS sequence"/>
</dbReference>
<keyword evidence="4" id="KW-1185">Reference proteome</keyword>
<dbReference type="InterPro" id="IPR057596">
    <property type="entry name" value="RDRP_core"/>
</dbReference>
<evidence type="ECO:0000313" key="3">
    <source>
        <dbReference type="EMBL" id="ODN80317.1"/>
    </source>
</evidence>
<comment type="catalytic activity">
    <reaction evidence="1">
        <text>RNA(n) + a ribonucleoside 5'-triphosphate = RNA(n+1) + diphosphate</text>
        <dbReference type="Rhea" id="RHEA:21248"/>
        <dbReference type="Rhea" id="RHEA-COMP:14527"/>
        <dbReference type="Rhea" id="RHEA-COMP:17342"/>
        <dbReference type="ChEBI" id="CHEBI:33019"/>
        <dbReference type="ChEBI" id="CHEBI:61557"/>
        <dbReference type="ChEBI" id="CHEBI:140395"/>
        <dbReference type="EC" id="2.7.7.48"/>
    </reaction>
</comment>
<name>A0A1E3HVG8_9TREE</name>